<organism evidence="2 3">
    <name type="scientific">Cladonia borealis</name>
    <dbReference type="NCBI Taxonomy" id="184061"/>
    <lineage>
        <taxon>Eukaryota</taxon>
        <taxon>Fungi</taxon>
        <taxon>Dikarya</taxon>
        <taxon>Ascomycota</taxon>
        <taxon>Pezizomycotina</taxon>
        <taxon>Lecanoromycetes</taxon>
        <taxon>OSLEUM clade</taxon>
        <taxon>Lecanoromycetidae</taxon>
        <taxon>Lecanorales</taxon>
        <taxon>Lecanorineae</taxon>
        <taxon>Cladoniaceae</taxon>
        <taxon>Cladonia</taxon>
    </lineage>
</organism>
<dbReference type="PANTHER" id="PTHR42923">
    <property type="entry name" value="PROTOPORPHYRINOGEN OXIDASE"/>
    <property type="match status" value="1"/>
</dbReference>
<evidence type="ECO:0000313" key="2">
    <source>
        <dbReference type="EMBL" id="KAK0513767.1"/>
    </source>
</evidence>
<dbReference type="AlphaFoldDB" id="A0AA39R2M0"/>
<name>A0AA39R2M0_9LECA</name>
<feature type="domain" description="Amine oxidase" evidence="1">
    <location>
        <begin position="16"/>
        <end position="299"/>
    </location>
</feature>
<dbReference type="InterPro" id="IPR002937">
    <property type="entry name" value="Amino_oxidase"/>
</dbReference>
<dbReference type="SUPFAM" id="SSF51905">
    <property type="entry name" value="FAD/NAD(P)-binding domain"/>
    <property type="match status" value="1"/>
</dbReference>
<dbReference type="InterPro" id="IPR036188">
    <property type="entry name" value="FAD/NAD-bd_sf"/>
</dbReference>
<keyword evidence="3" id="KW-1185">Reference proteome</keyword>
<dbReference type="InterPro" id="IPR050464">
    <property type="entry name" value="Zeta_carotene_desat/Oxidored"/>
</dbReference>
<gene>
    <name evidence="2" type="ORF">JMJ35_003489</name>
</gene>
<protein>
    <recommendedName>
        <fullName evidence="1">Amine oxidase domain-containing protein</fullName>
    </recommendedName>
</protein>
<comment type="caution">
    <text evidence="2">The sequence shown here is derived from an EMBL/GenBank/DDBJ whole genome shotgun (WGS) entry which is preliminary data.</text>
</comment>
<evidence type="ECO:0000259" key="1">
    <source>
        <dbReference type="Pfam" id="PF01593"/>
    </source>
</evidence>
<dbReference type="GO" id="GO:0016491">
    <property type="term" value="F:oxidoreductase activity"/>
    <property type="evidence" value="ECO:0007669"/>
    <property type="project" value="InterPro"/>
</dbReference>
<sequence>MLQDRKRVAIVGSGCSGIAALWALKRTNHEIHLYEAEDRLGGHTNTVSFKNGDRTVNVDTGFIVMNSATYPNFIAFLKEIGIFPVPTDMTFGVSRDQGLFEWSGTSLSSIFAQTSNIFRPRMWQMIFDIIRFNQFALDLLSGEVESEVDPSGANGMAANGNVEAFKRAARQTTIGEYLDQENYSEAFRNDYLIPMTASVWSTSPDKASLEFPAITLVRFMWNHHLLSTVAARPTWMTIMGGSRPYINAVIADFPEDNVHLSTGVRSLSIRDDKRIILQRQDGQEDLFDHVILATHGDQAMDIIRNVASPLETEIMSGFKTSKNTAALHSDLSLMPKRPIAWSSWNYITTSPSPTVAPSVCLTYWMNLLQHIPSKDFGPVLVTLNPSHAPAKSLTQGTWTYHHPLYNATSMRSQNLLPKIQNTRGISYAGAWTKYGFHEDGFSSGLKVAVDHLGAELPFEFVDSTFSRGRRPTLGWRDYCVRALIRLVQLIIYMVAYVQGWATGEVQSGSVQKKVA</sequence>
<dbReference type="Pfam" id="PF01593">
    <property type="entry name" value="Amino_oxidase"/>
    <property type="match status" value="1"/>
</dbReference>
<dbReference type="Proteomes" id="UP001166286">
    <property type="component" value="Unassembled WGS sequence"/>
</dbReference>
<proteinExistence type="predicted"/>
<accession>A0AA39R2M0</accession>
<evidence type="ECO:0000313" key="3">
    <source>
        <dbReference type="Proteomes" id="UP001166286"/>
    </source>
</evidence>
<dbReference type="EMBL" id="JAFEKC020000006">
    <property type="protein sequence ID" value="KAK0513767.1"/>
    <property type="molecule type" value="Genomic_DNA"/>
</dbReference>
<reference evidence="2" key="1">
    <citation type="submission" date="2023-03" db="EMBL/GenBank/DDBJ databases">
        <title>Complete genome of Cladonia borealis.</title>
        <authorList>
            <person name="Park H."/>
        </authorList>
    </citation>
    <scope>NUCLEOTIDE SEQUENCE</scope>
    <source>
        <strain evidence="2">ANT050790</strain>
    </source>
</reference>
<dbReference type="PANTHER" id="PTHR42923:SF17">
    <property type="entry name" value="AMINE OXIDASE DOMAIN-CONTAINING PROTEIN"/>
    <property type="match status" value="1"/>
</dbReference>
<dbReference type="Gene3D" id="3.50.50.60">
    <property type="entry name" value="FAD/NAD(P)-binding domain"/>
    <property type="match status" value="1"/>
</dbReference>